<comment type="caution">
    <text evidence="2">The sequence shown here is derived from an EMBL/GenBank/DDBJ whole genome shotgun (WGS) entry which is preliminary data.</text>
</comment>
<dbReference type="EMBL" id="JAUEPN010000010">
    <property type="protein sequence ID" value="KAK3291351.1"/>
    <property type="molecule type" value="Genomic_DNA"/>
</dbReference>
<dbReference type="RefSeq" id="XP_062654865.1">
    <property type="nucleotide sequence ID" value="XM_062807152.1"/>
</dbReference>
<evidence type="ECO:0000259" key="1">
    <source>
        <dbReference type="Pfam" id="PF20150"/>
    </source>
</evidence>
<sequence length="466" mass="53737">MPIPDYFTAKCCPHIDNSSIEYVDLVKLLALSPNFRCKPTPDDDPIPLEKLQPWIDMMRELLLESHLSLGVIDKLMLMYVPRKHHHAIGYVPLAKRRRTFRQFPKLPAHTRATIWKIVAERPPRVLFWRNDYDKGRPSLNSPAKMPTAARVCKEARDAITPTGGYCDMQCVGVSSAYRPSSKRARPVWVSANDLVFALDGMNHESAGSESWVRAYNFLRSRKEIAVGETFAVSSYDRLNEGFAFLRDMDALDTLVCVIAAPEVSIWTDINIKEAESPRYGILDTEVCVIAEPNFTFWTNNDDEDSVQGMTKQQIRTTKLLQKLVLPEDREELEKMDALWRGVGPEWRWLSRPNADLLRVNQAAYAPKLVSRCIDCQMRDWNDTGMAKFRTAWLRLLYGDHRDVIDDRDIYPNRLRGEPDLEHPWVQQALARMPKLKPAVLLTFEKRPPKYDKRGQYANHMDRVGHD</sequence>
<evidence type="ECO:0000313" key="2">
    <source>
        <dbReference type="EMBL" id="KAK3291351.1"/>
    </source>
</evidence>
<feature type="domain" description="2EXR" evidence="1">
    <location>
        <begin position="100"/>
        <end position="160"/>
    </location>
</feature>
<proteinExistence type="predicted"/>
<dbReference type="Proteomes" id="UP001278766">
    <property type="component" value="Unassembled WGS sequence"/>
</dbReference>
<evidence type="ECO:0000313" key="3">
    <source>
        <dbReference type="Proteomes" id="UP001278766"/>
    </source>
</evidence>
<dbReference type="Pfam" id="PF20150">
    <property type="entry name" value="2EXR"/>
    <property type="match status" value="1"/>
</dbReference>
<dbReference type="AlphaFoldDB" id="A0AAE0H9B9"/>
<organism evidence="2 3">
    <name type="scientific">Chaetomium fimeti</name>
    <dbReference type="NCBI Taxonomy" id="1854472"/>
    <lineage>
        <taxon>Eukaryota</taxon>
        <taxon>Fungi</taxon>
        <taxon>Dikarya</taxon>
        <taxon>Ascomycota</taxon>
        <taxon>Pezizomycotina</taxon>
        <taxon>Sordariomycetes</taxon>
        <taxon>Sordariomycetidae</taxon>
        <taxon>Sordariales</taxon>
        <taxon>Chaetomiaceae</taxon>
        <taxon>Chaetomium</taxon>
    </lineage>
</organism>
<reference evidence="2" key="1">
    <citation type="journal article" date="2023" name="Mol. Phylogenet. Evol.">
        <title>Genome-scale phylogeny and comparative genomics of the fungal order Sordariales.</title>
        <authorList>
            <person name="Hensen N."/>
            <person name="Bonometti L."/>
            <person name="Westerberg I."/>
            <person name="Brannstrom I.O."/>
            <person name="Guillou S."/>
            <person name="Cros-Aarteil S."/>
            <person name="Calhoun S."/>
            <person name="Haridas S."/>
            <person name="Kuo A."/>
            <person name="Mondo S."/>
            <person name="Pangilinan J."/>
            <person name="Riley R."/>
            <person name="LaButti K."/>
            <person name="Andreopoulos B."/>
            <person name="Lipzen A."/>
            <person name="Chen C."/>
            <person name="Yan M."/>
            <person name="Daum C."/>
            <person name="Ng V."/>
            <person name="Clum A."/>
            <person name="Steindorff A."/>
            <person name="Ohm R.A."/>
            <person name="Martin F."/>
            <person name="Silar P."/>
            <person name="Natvig D.O."/>
            <person name="Lalanne C."/>
            <person name="Gautier V."/>
            <person name="Ament-Velasquez S.L."/>
            <person name="Kruys A."/>
            <person name="Hutchinson M.I."/>
            <person name="Powell A.J."/>
            <person name="Barry K."/>
            <person name="Miller A.N."/>
            <person name="Grigoriev I.V."/>
            <person name="Debuchy R."/>
            <person name="Gladieux P."/>
            <person name="Hiltunen Thoren M."/>
            <person name="Johannesson H."/>
        </authorList>
    </citation>
    <scope>NUCLEOTIDE SEQUENCE</scope>
    <source>
        <strain evidence="2">CBS 168.71</strain>
    </source>
</reference>
<dbReference type="GeneID" id="87844100"/>
<protein>
    <recommendedName>
        <fullName evidence="1">2EXR domain-containing protein</fullName>
    </recommendedName>
</protein>
<keyword evidence="3" id="KW-1185">Reference proteome</keyword>
<dbReference type="InterPro" id="IPR045518">
    <property type="entry name" value="2EXR"/>
</dbReference>
<reference evidence="2" key="2">
    <citation type="submission" date="2023-06" db="EMBL/GenBank/DDBJ databases">
        <authorList>
            <consortium name="Lawrence Berkeley National Laboratory"/>
            <person name="Haridas S."/>
            <person name="Hensen N."/>
            <person name="Bonometti L."/>
            <person name="Westerberg I."/>
            <person name="Brannstrom I.O."/>
            <person name="Guillou S."/>
            <person name="Cros-Aarteil S."/>
            <person name="Calhoun S."/>
            <person name="Kuo A."/>
            <person name="Mondo S."/>
            <person name="Pangilinan J."/>
            <person name="Riley R."/>
            <person name="Labutti K."/>
            <person name="Andreopoulos B."/>
            <person name="Lipzen A."/>
            <person name="Chen C."/>
            <person name="Yanf M."/>
            <person name="Daum C."/>
            <person name="Ng V."/>
            <person name="Clum A."/>
            <person name="Steindorff A."/>
            <person name="Ohm R."/>
            <person name="Martin F."/>
            <person name="Silar P."/>
            <person name="Natvig D."/>
            <person name="Lalanne C."/>
            <person name="Gautier V."/>
            <person name="Ament-Velasquez S.L."/>
            <person name="Kruys A."/>
            <person name="Hutchinson M.I."/>
            <person name="Powell A.J."/>
            <person name="Barry K."/>
            <person name="Miller A.N."/>
            <person name="Grigoriev I.V."/>
            <person name="Debuchy R."/>
            <person name="Gladieux P."/>
            <person name="Thoren M.H."/>
            <person name="Johannesson H."/>
        </authorList>
    </citation>
    <scope>NUCLEOTIDE SEQUENCE</scope>
    <source>
        <strain evidence="2">CBS 168.71</strain>
    </source>
</reference>
<name>A0AAE0H9B9_9PEZI</name>
<accession>A0AAE0H9B9</accession>
<gene>
    <name evidence="2" type="ORF">B0H64DRAFT_451043</name>
</gene>